<dbReference type="Gene3D" id="3.50.50.60">
    <property type="entry name" value="FAD/NAD(P)-binding domain"/>
    <property type="match status" value="1"/>
</dbReference>
<dbReference type="PANTHER" id="PTHR43747">
    <property type="entry name" value="FAD-BINDING PROTEIN"/>
    <property type="match status" value="1"/>
</dbReference>
<dbReference type="InterPro" id="IPR036188">
    <property type="entry name" value="FAD/NAD-bd_sf"/>
</dbReference>
<evidence type="ECO:0000313" key="3">
    <source>
        <dbReference type="EMBL" id="CAE6872800.1"/>
    </source>
</evidence>
<dbReference type="AlphaFoldDB" id="A0A9N8QUM8"/>
<proteinExistence type="predicted"/>
<reference evidence="3" key="1">
    <citation type="submission" date="2021-02" db="EMBL/GenBank/DDBJ databases">
        <authorList>
            <person name="Vanwijnsberghe S."/>
        </authorList>
    </citation>
    <scope>NUCLEOTIDE SEQUENCE</scope>
    <source>
        <strain evidence="3">R-70211</strain>
    </source>
</reference>
<protein>
    <recommendedName>
        <fullName evidence="2">FAD-binding domain-containing protein</fullName>
    </recommendedName>
</protein>
<organism evidence="3 4">
    <name type="scientific">Paraburkholderia domus</name>
    <dbReference type="NCBI Taxonomy" id="2793075"/>
    <lineage>
        <taxon>Bacteria</taxon>
        <taxon>Pseudomonadati</taxon>
        <taxon>Pseudomonadota</taxon>
        <taxon>Betaproteobacteria</taxon>
        <taxon>Burkholderiales</taxon>
        <taxon>Burkholderiaceae</taxon>
        <taxon>Paraburkholderia</taxon>
    </lineage>
</organism>
<name>A0A9N8QUM8_9BURK</name>
<evidence type="ECO:0000259" key="2">
    <source>
        <dbReference type="Pfam" id="PF01494"/>
    </source>
</evidence>
<dbReference type="Proteomes" id="UP000675121">
    <property type="component" value="Unassembled WGS sequence"/>
</dbReference>
<evidence type="ECO:0000256" key="1">
    <source>
        <dbReference type="ARBA" id="ARBA00023002"/>
    </source>
</evidence>
<dbReference type="GO" id="GO:0071949">
    <property type="term" value="F:FAD binding"/>
    <property type="evidence" value="ECO:0007669"/>
    <property type="project" value="InterPro"/>
</dbReference>
<dbReference type="PRINTS" id="PR00420">
    <property type="entry name" value="RNGMNOXGNASE"/>
</dbReference>
<feature type="domain" description="FAD-binding" evidence="2">
    <location>
        <begin position="22"/>
        <end position="353"/>
    </location>
</feature>
<dbReference type="EMBL" id="CAJNAS010000003">
    <property type="protein sequence ID" value="CAE6872800.1"/>
    <property type="molecule type" value="Genomic_DNA"/>
</dbReference>
<gene>
    <name evidence="3" type="ORF">R70211_01394</name>
</gene>
<dbReference type="GO" id="GO:0016491">
    <property type="term" value="F:oxidoreductase activity"/>
    <property type="evidence" value="ECO:0007669"/>
    <property type="project" value="UniProtKB-KW"/>
</dbReference>
<dbReference type="PANTHER" id="PTHR43747:SF5">
    <property type="entry name" value="FAD-BINDING DOMAIN-CONTAINING PROTEIN"/>
    <property type="match status" value="1"/>
</dbReference>
<sequence>MSNSILLNGETPLSGKCLDNTFDVVIVGAGIAGCTAARLFALEGFRVALVEHHVNTEAFKQLCTHFIQASATPTMRRLGLDRLIEDAGAIRNCIDIWTRYGWIGNVSPVDENGEEVFGYNVQRSTLDPILRRLAIQTPGVTNFLGCHVQRLVEQQGEVTGVELAGVHSGVLVTRLIVGADGRNSPLATIAGVKPVSSTNTRFGALATYRGVPLVRGTCSQMWMRGPEMGYIFPNDDGITVVTYLSAKDVFEQFHASPRESLMRAMAGFPDAPDLSAATPIGQVLMVKDYPNLRRRTVVRNIAFAGDALMSVDFLPGVGCGFAFQTAEWLVDALAPALRGDGAVSDALNSYARNVSRKLQGHRFFIHDFARRRKFNVLERVVFAAAAKDDWASRHLHNFAARLIGPAQFFSPQALLRLAWISLSRPASRSAQRDAPV</sequence>
<keyword evidence="4" id="KW-1185">Reference proteome</keyword>
<keyword evidence="1" id="KW-0560">Oxidoreductase</keyword>
<evidence type="ECO:0000313" key="4">
    <source>
        <dbReference type="Proteomes" id="UP000675121"/>
    </source>
</evidence>
<dbReference type="RefSeq" id="WP_201072584.1">
    <property type="nucleotide sequence ID" value="NZ_CAJNAV010000003.1"/>
</dbReference>
<comment type="caution">
    <text evidence="3">The sequence shown here is derived from an EMBL/GenBank/DDBJ whole genome shotgun (WGS) entry which is preliminary data.</text>
</comment>
<dbReference type="Pfam" id="PF01494">
    <property type="entry name" value="FAD_binding_3"/>
    <property type="match status" value="1"/>
</dbReference>
<dbReference type="SUPFAM" id="SSF51905">
    <property type="entry name" value="FAD/NAD(P)-binding domain"/>
    <property type="match status" value="1"/>
</dbReference>
<dbReference type="InterPro" id="IPR050816">
    <property type="entry name" value="Flavin-dep_Halogenase_NPB"/>
</dbReference>
<accession>A0A9N8QUM8</accession>
<dbReference type="InterPro" id="IPR002938">
    <property type="entry name" value="FAD-bd"/>
</dbReference>